<dbReference type="EMBL" id="MTKT01001100">
    <property type="protein sequence ID" value="OWM86010.1"/>
    <property type="molecule type" value="Genomic_DNA"/>
</dbReference>
<dbReference type="Proteomes" id="UP000197138">
    <property type="component" value="Unassembled WGS sequence"/>
</dbReference>
<protein>
    <submittedName>
        <fullName evidence="2">Uncharacterized protein</fullName>
    </submittedName>
</protein>
<name>A0A218XMJ0_PUNGR</name>
<accession>A0A218XMJ0</accession>
<gene>
    <name evidence="2" type="ORF">CDL15_Pgr003946</name>
</gene>
<evidence type="ECO:0000256" key="1">
    <source>
        <dbReference type="SAM" id="MobiDB-lite"/>
    </source>
</evidence>
<feature type="compositionally biased region" description="Basic and acidic residues" evidence="1">
    <location>
        <begin position="1"/>
        <end position="33"/>
    </location>
</feature>
<sequence length="93" mass="10655">MGRHEIMDSKRRAQSTERNGREQSEERTNEESRRRRSRHCGTIHHRVTEAPKGAQYGAPKIPLSAKTTNDAFGRISRTSCLSRDTPIPHGRLF</sequence>
<feature type="region of interest" description="Disordered" evidence="1">
    <location>
        <begin position="1"/>
        <end position="40"/>
    </location>
</feature>
<comment type="caution">
    <text evidence="2">The sequence shown here is derived from an EMBL/GenBank/DDBJ whole genome shotgun (WGS) entry which is preliminary data.</text>
</comment>
<reference evidence="3" key="1">
    <citation type="journal article" date="2017" name="Plant J.">
        <title>The pomegranate (Punica granatum L.) genome and the genomics of punicalagin biosynthesis.</title>
        <authorList>
            <person name="Qin G."/>
            <person name="Xu C."/>
            <person name="Ming R."/>
            <person name="Tang H."/>
            <person name="Guyot R."/>
            <person name="Kramer E.M."/>
            <person name="Hu Y."/>
            <person name="Yi X."/>
            <person name="Qi Y."/>
            <person name="Xu X."/>
            <person name="Gao Z."/>
            <person name="Pan H."/>
            <person name="Jian J."/>
            <person name="Tian Y."/>
            <person name="Yue Z."/>
            <person name="Xu Y."/>
        </authorList>
    </citation>
    <scope>NUCLEOTIDE SEQUENCE [LARGE SCALE GENOMIC DNA]</scope>
    <source>
        <strain evidence="3">cv. Dabenzi</strain>
    </source>
</reference>
<evidence type="ECO:0000313" key="3">
    <source>
        <dbReference type="Proteomes" id="UP000197138"/>
    </source>
</evidence>
<dbReference type="AlphaFoldDB" id="A0A218XMJ0"/>
<evidence type="ECO:0000313" key="2">
    <source>
        <dbReference type="EMBL" id="OWM86010.1"/>
    </source>
</evidence>
<proteinExistence type="predicted"/>
<organism evidence="2 3">
    <name type="scientific">Punica granatum</name>
    <name type="common">Pomegranate</name>
    <dbReference type="NCBI Taxonomy" id="22663"/>
    <lineage>
        <taxon>Eukaryota</taxon>
        <taxon>Viridiplantae</taxon>
        <taxon>Streptophyta</taxon>
        <taxon>Embryophyta</taxon>
        <taxon>Tracheophyta</taxon>
        <taxon>Spermatophyta</taxon>
        <taxon>Magnoliopsida</taxon>
        <taxon>eudicotyledons</taxon>
        <taxon>Gunneridae</taxon>
        <taxon>Pentapetalae</taxon>
        <taxon>rosids</taxon>
        <taxon>malvids</taxon>
        <taxon>Myrtales</taxon>
        <taxon>Lythraceae</taxon>
        <taxon>Punica</taxon>
    </lineage>
</organism>